<protein>
    <submittedName>
        <fullName evidence="1">Uncharacterized protein</fullName>
    </submittedName>
</protein>
<dbReference type="EMBL" id="LN885086">
    <property type="protein sequence ID" value="CUQ66067.1"/>
    <property type="molecule type" value="Genomic_DNA"/>
</dbReference>
<dbReference type="OrthoDB" id="10004261at2"/>
<dbReference type="RefSeq" id="WP_062483845.1">
    <property type="nucleotide sequence ID" value="NZ_LN885086.1"/>
</dbReference>
<organism evidence="1 2">
    <name type="scientific">Candidatus Nitrospira inopinata</name>
    <dbReference type="NCBI Taxonomy" id="1715989"/>
    <lineage>
        <taxon>Bacteria</taxon>
        <taxon>Pseudomonadati</taxon>
        <taxon>Nitrospirota</taxon>
        <taxon>Nitrospiria</taxon>
        <taxon>Nitrospirales</taxon>
        <taxon>Nitrospiraceae</taxon>
        <taxon>Nitrospira</taxon>
    </lineage>
</organism>
<sequence>METPLDVKGTPPKAHALESCVAQILCAHRRIIDDVRTRRGKPTGKVRCLECGAIFDDPPRP</sequence>
<reference evidence="2" key="1">
    <citation type="submission" date="2015-09" db="EMBL/GenBank/DDBJ databases">
        <authorList>
            <person name="Daims H."/>
        </authorList>
    </citation>
    <scope>NUCLEOTIDE SEQUENCE [LARGE SCALE GENOMIC DNA]</scope>
</reference>
<keyword evidence="2" id="KW-1185">Reference proteome</keyword>
<accession>A0A0S4KNN7</accession>
<name>A0A0S4KNN7_9BACT</name>
<proteinExistence type="predicted"/>
<evidence type="ECO:0000313" key="2">
    <source>
        <dbReference type="Proteomes" id="UP000066284"/>
    </source>
</evidence>
<dbReference type="AlphaFoldDB" id="A0A0S4KNN7"/>
<dbReference type="Proteomes" id="UP000066284">
    <property type="component" value="Chromosome 1"/>
</dbReference>
<evidence type="ECO:0000313" key="1">
    <source>
        <dbReference type="EMBL" id="CUQ66067.1"/>
    </source>
</evidence>
<gene>
    <name evidence="1" type="ORF">NITINOP_1092</name>
</gene>
<dbReference type="STRING" id="1715989.NITINOP_1092"/>
<dbReference type="KEGG" id="nio:NITINOP_1092"/>